<dbReference type="PROSITE" id="PS51257">
    <property type="entry name" value="PROKAR_LIPOPROTEIN"/>
    <property type="match status" value="1"/>
</dbReference>
<protein>
    <submittedName>
        <fullName evidence="2">Uncharacterized protein</fullName>
    </submittedName>
</protein>
<accession>A0A0E9U707</accession>
<organism evidence="2">
    <name type="scientific">Anguilla anguilla</name>
    <name type="common">European freshwater eel</name>
    <name type="synonym">Muraena anguilla</name>
    <dbReference type="NCBI Taxonomy" id="7936"/>
    <lineage>
        <taxon>Eukaryota</taxon>
        <taxon>Metazoa</taxon>
        <taxon>Chordata</taxon>
        <taxon>Craniata</taxon>
        <taxon>Vertebrata</taxon>
        <taxon>Euteleostomi</taxon>
        <taxon>Actinopterygii</taxon>
        <taxon>Neopterygii</taxon>
        <taxon>Teleostei</taxon>
        <taxon>Anguilliformes</taxon>
        <taxon>Anguillidae</taxon>
        <taxon>Anguilla</taxon>
    </lineage>
</organism>
<feature type="transmembrane region" description="Helical" evidence="1">
    <location>
        <begin position="23"/>
        <end position="41"/>
    </location>
</feature>
<keyword evidence="1" id="KW-0812">Transmembrane</keyword>
<dbReference type="EMBL" id="GBXM01047060">
    <property type="protein sequence ID" value="JAH61517.1"/>
    <property type="molecule type" value="Transcribed_RNA"/>
</dbReference>
<evidence type="ECO:0000313" key="2">
    <source>
        <dbReference type="EMBL" id="JAH61517.1"/>
    </source>
</evidence>
<reference evidence="2" key="2">
    <citation type="journal article" date="2015" name="Fish Shellfish Immunol.">
        <title>Early steps in the European eel (Anguilla anguilla)-Vibrio vulnificus interaction in the gills: Role of the RtxA13 toxin.</title>
        <authorList>
            <person name="Callol A."/>
            <person name="Pajuelo D."/>
            <person name="Ebbesson L."/>
            <person name="Teles M."/>
            <person name="MacKenzie S."/>
            <person name="Amaro C."/>
        </authorList>
    </citation>
    <scope>NUCLEOTIDE SEQUENCE</scope>
</reference>
<proteinExistence type="predicted"/>
<keyword evidence="1" id="KW-1133">Transmembrane helix</keyword>
<keyword evidence="1" id="KW-0472">Membrane</keyword>
<evidence type="ECO:0000256" key="1">
    <source>
        <dbReference type="SAM" id="Phobius"/>
    </source>
</evidence>
<sequence length="48" mass="5669">MKYTCYKETSDTLLHTAKRKTKSILTIFLSLYACEVSWMFMSVNRTIN</sequence>
<reference evidence="2" key="1">
    <citation type="submission" date="2014-11" db="EMBL/GenBank/DDBJ databases">
        <authorList>
            <person name="Amaro Gonzalez C."/>
        </authorList>
    </citation>
    <scope>NUCLEOTIDE SEQUENCE</scope>
</reference>
<name>A0A0E9U707_ANGAN</name>
<dbReference type="AlphaFoldDB" id="A0A0E9U707"/>